<protein>
    <recommendedName>
        <fullName evidence="4">Retrovirus-related Pol polyprotein from transposon TNT 1-94</fullName>
    </recommendedName>
</protein>
<dbReference type="PANTHER" id="PTHR11439:SF483">
    <property type="entry name" value="PEPTIDE SYNTHASE GLIP-LIKE, PUTATIVE (AFU_ORTHOLOGUE AFUA_3G12920)-RELATED"/>
    <property type="match status" value="1"/>
</dbReference>
<dbReference type="Proteomes" id="UP001058974">
    <property type="component" value="Chromosome 5"/>
</dbReference>
<dbReference type="EMBL" id="JAMSHJ010000005">
    <property type="protein sequence ID" value="KAI5413446.1"/>
    <property type="molecule type" value="Genomic_DNA"/>
</dbReference>
<dbReference type="PANTHER" id="PTHR11439">
    <property type="entry name" value="GAG-POL-RELATED RETROTRANSPOSON"/>
    <property type="match status" value="1"/>
</dbReference>
<keyword evidence="3" id="KW-1185">Reference proteome</keyword>
<evidence type="ECO:0000313" key="2">
    <source>
        <dbReference type="EMBL" id="KAI5413446.1"/>
    </source>
</evidence>
<evidence type="ECO:0000313" key="3">
    <source>
        <dbReference type="Proteomes" id="UP001058974"/>
    </source>
</evidence>
<name>A0A9D4X797_PEA</name>
<evidence type="ECO:0008006" key="4">
    <source>
        <dbReference type="Google" id="ProtNLM"/>
    </source>
</evidence>
<feature type="compositionally biased region" description="Low complexity" evidence="1">
    <location>
        <begin position="146"/>
        <end position="164"/>
    </location>
</feature>
<dbReference type="Gramene" id="Psat05G0786500-T1">
    <property type="protein sequence ID" value="KAI5413446.1"/>
    <property type="gene ID" value="KIW84_057865"/>
</dbReference>
<organism evidence="2 3">
    <name type="scientific">Pisum sativum</name>
    <name type="common">Garden pea</name>
    <name type="synonym">Lathyrus oleraceus</name>
    <dbReference type="NCBI Taxonomy" id="3888"/>
    <lineage>
        <taxon>Eukaryota</taxon>
        <taxon>Viridiplantae</taxon>
        <taxon>Streptophyta</taxon>
        <taxon>Embryophyta</taxon>
        <taxon>Tracheophyta</taxon>
        <taxon>Spermatophyta</taxon>
        <taxon>Magnoliopsida</taxon>
        <taxon>eudicotyledons</taxon>
        <taxon>Gunneridae</taxon>
        <taxon>Pentapetalae</taxon>
        <taxon>rosids</taxon>
        <taxon>fabids</taxon>
        <taxon>Fabales</taxon>
        <taxon>Fabaceae</taxon>
        <taxon>Papilionoideae</taxon>
        <taxon>50 kb inversion clade</taxon>
        <taxon>NPAAA clade</taxon>
        <taxon>Hologalegina</taxon>
        <taxon>IRL clade</taxon>
        <taxon>Fabeae</taxon>
        <taxon>Lathyrus</taxon>
    </lineage>
</organism>
<gene>
    <name evidence="2" type="ORF">KIW84_057865</name>
</gene>
<sequence>MCEKKLEYRLSGYCDVDYAGVRMERKCTSGNCQFLGNNLISWASKRQSTIALSTAEAEYISASLYTTQMLWMKNQLEDLLIFKSNVPIFCDNTAAICLILHHLHSRLSSSSSSSSSFKPPSTLLYMDAQQQSVYNYSQQMDSTDQTPISTQQTTATTGVVSTPI</sequence>
<comment type="caution">
    <text evidence="2">The sequence shown here is derived from an EMBL/GenBank/DDBJ whole genome shotgun (WGS) entry which is preliminary data.</text>
</comment>
<feature type="region of interest" description="Disordered" evidence="1">
    <location>
        <begin position="141"/>
        <end position="164"/>
    </location>
</feature>
<dbReference type="AlphaFoldDB" id="A0A9D4X797"/>
<reference evidence="2 3" key="1">
    <citation type="journal article" date="2022" name="Nat. Genet.">
        <title>Improved pea reference genome and pan-genome highlight genomic features and evolutionary characteristics.</title>
        <authorList>
            <person name="Yang T."/>
            <person name="Liu R."/>
            <person name="Luo Y."/>
            <person name="Hu S."/>
            <person name="Wang D."/>
            <person name="Wang C."/>
            <person name="Pandey M.K."/>
            <person name="Ge S."/>
            <person name="Xu Q."/>
            <person name="Li N."/>
            <person name="Li G."/>
            <person name="Huang Y."/>
            <person name="Saxena R.K."/>
            <person name="Ji Y."/>
            <person name="Li M."/>
            <person name="Yan X."/>
            <person name="He Y."/>
            <person name="Liu Y."/>
            <person name="Wang X."/>
            <person name="Xiang C."/>
            <person name="Varshney R.K."/>
            <person name="Ding H."/>
            <person name="Gao S."/>
            <person name="Zong X."/>
        </authorList>
    </citation>
    <scope>NUCLEOTIDE SEQUENCE [LARGE SCALE GENOMIC DNA]</scope>
    <source>
        <strain evidence="2 3">cv. Zhongwan 6</strain>
    </source>
</reference>
<proteinExistence type="predicted"/>
<evidence type="ECO:0000256" key="1">
    <source>
        <dbReference type="SAM" id="MobiDB-lite"/>
    </source>
</evidence>
<accession>A0A9D4X797</accession>
<dbReference type="CDD" id="cd09272">
    <property type="entry name" value="RNase_HI_RT_Ty1"/>
    <property type="match status" value="1"/>
</dbReference>